<organism evidence="2 3">
    <name type="scientific">Plicaturopsis crispa FD-325 SS-3</name>
    <dbReference type="NCBI Taxonomy" id="944288"/>
    <lineage>
        <taxon>Eukaryota</taxon>
        <taxon>Fungi</taxon>
        <taxon>Dikarya</taxon>
        <taxon>Basidiomycota</taxon>
        <taxon>Agaricomycotina</taxon>
        <taxon>Agaricomycetes</taxon>
        <taxon>Agaricomycetidae</taxon>
        <taxon>Amylocorticiales</taxon>
        <taxon>Amylocorticiaceae</taxon>
        <taxon>Plicatura</taxon>
        <taxon>Plicaturopsis crispa</taxon>
    </lineage>
</organism>
<reference evidence="2 3" key="1">
    <citation type="submission" date="2014-06" db="EMBL/GenBank/DDBJ databases">
        <title>Evolutionary Origins and Diversification of the Mycorrhizal Mutualists.</title>
        <authorList>
            <consortium name="DOE Joint Genome Institute"/>
            <consortium name="Mycorrhizal Genomics Consortium"/>
            <person name="Kohler A."/>
            <person name="Kuo A."/>
            <person name="Nagy L.G."/>
            <person name="Floudas D."/>
            <person name="Copeland A."/>
            <person name="Barry K.W."/>
            <person name="Cichocki N."/>
            <person name="Veneault-Fourrey C."/>
            <person name="LaButti K."/>
            <person name="Lindquist E.A."/>
            <person name="Lipzen A."/>
            <person name="Lundell T."/>
            <person name="Morin E."/>
            <person name="Murat C."/>
            <person name="Riley R."/>
            <person name="Ohm R."/>
            <person name="Sun H."/>
            <person name="Tunlid A."/>
            <person name="Henrissat B."/>
            <person name="Grigoriev I.V."/>
            <person name="Hibbett D.S."/>
            <person name="Martin F."/>
        </authorList>
    </citation>
    <scope>NUCLEOTIDE SEQUENCE [LARGE SCALE GENOMIC DNA]</scope>
    <source>
        <strain evidence="2 3">FD-325 SS-3</strain>
    </source>
</reference>
<evidence type="ECO:0000313" key="2">
    <source>
        <dbReference type="EMBL" id="KII83249.1"/>
    </source>
</evidence>
<gene>
    <name evidence="2" type="ORF">PLICRDRAFT_180518</name>
</gene>
<sequence length="91" mass="10094">MARTRKSRLLDDSSDAGSTSTDPLNTIGSSSDDDDDQDEADAPRDVYEEDESHEHRNDESPDEEESETVIAASDPVQTKRKGRKRSGLKLK</sequence>
<dbReference type="Proteomes" id="UP000053263">
    <property type="component" value="Unassembled WGS sequence"/>
</dbReference>
<name>A0A0C9T230_PLICR</name>
<accession>A0A0C9T230</accession>
<proteinExistence type="predicted"/>
<evidence type="ECO:0000256" key="1">
    <source>
        <dbReference type="SAM" id="MobiDB-lite"/>
    </source>
</evidence>
<feature type="compositionally biased region" description="Acidic residues" evidence="1">
    <location>
        <begin position="31"/>
        <end position="40"/>
    </location>
</feature>
<feature type="compositionally biased region" description="Basic and acidic residues" evidence="1">
    <location>
        <begin position="41"/>
        <end position="59"/>
    </location>
</feature>
<protein>
    <submittedName>
        <fullName evidence="2">Uncharacterized protein</fullName>
    </submittedName>
</protein>
<dbReference type="HOGENOM" id="CLU_2432956_0_0_1"/>
<evidence type="ECO:0000313" key="3">
    <source>
        <dbReference type="Proteomes" id="UP000053263"/>
    </source>
</evidence>
<feature type="compositionally biased region" description="Basic residues" evidence="1">
    <location>
        <begin position="78"/>
        <end position="91"/>
    </location>
</feature>
<dbReference type="AlphaFoldDB" id="A0A0C9T230"/>
<dbReference type="EMBL" id="KN832579">
    <property type="protein sequence ID" value="KII83249.1"/>
    <property type="molecule type" value="Genomic_DNA"/>
</dbReference>
<feature type="region of interest" description="Disordered" evidence="1">
    <location>
        <begin position="1"/>
        <end position="91"/>
    </location>
</feature>
<keyword evidence="3" id="KW-1185">Reference proteome</keyword>
<feature type="non-terminal residue" evidence="2">
    <location>
        <position position="91"/>
    </location>
</feature>